<keyword evidence="3" id="KW-1185">Reference proteome</keyword>
<dbReference type="Gramene" id="KFK39543">
    <property type="protein sequence ID" value="KFK39543"/>
    <property type="gene ID" value="AALP_AA3G258000"/>
</dbReference>
<gene>
    <name evidence="2" type="ordered locus">AALP_Aa3g258000</name>
</gene>
<evidence type="ECO:0000256" key="1">
    <source>
        <dbReference type="SAM" id="MobiDB-lite"/>
    </source>
</evidence>
<name>A0A087HBP1_ARAAL</name>
<protein>
    <submittedName>
        <fullName evidence="2">Uncharacterized protein</fullName>
    </submittedName>
</protein>
<evidence type="ECO:0000313" key="2">
    <source>
        <dbReference type="EMBL" id="KFK39543.1"/>
    </source>
</evidence>
<dbReference type="EMBL" id="CM002871">
    <property type="protein sequence ID" value="KFK39543.1"/>
    <property type="molecule type" value="Genomic_DNA"/>
</dbReference>
<sequence length="158" mass="18018">MLLTLETSQVINRRFISPVKRFGLEICKSRSSRCPLLLLSELVTQEIGLWVKVAADLSVVMRDLTSTSLRPKPPDPRPREPCEPPPPPDPPPDPPDLSLVEVLRSSPLLTDMKNHHSIELLPHLYPRRELVPPLLPWMRHQDEASGITKPFSFWFPPE</sequence>
<dbReference type="AlphaFoldDB" id="A0A087HBP1"/>
<feature type="compositionally biased region" description="Pro residues" evidence="1">
    <location>
        <begin position="83"/>
        <end position="95"/>
    </location>
</feature>
<dbReference type="Proteomes" id="UP000029120">
    <property type="component" value="Chromosome 3"/>
</dbReference>
<evidence type="ECO:0000313" key="3">
    <source>
        <dbReference type="Proteomes" id="UP000029120"/>
    </source>
</evidence>
<feature type="compositionally biased region" description="Basic and acidic residues" evidence="1">
    <location>
        <begin position="72"/>
        <end position="82"/>
    </location>
</feature>
<accession>A0A087HBP1</accession>
<feature type="region of interest" description="Disordered" evidence="1">
    <location>
        <begin position="65"/>
        <end position="99"/>
    </location>
</feature>
<dbReference type="OrthoDB" id="10566718at2759"/>
<organism evidence="2 3">
    <name type="scientific">Arabis alpina</name>
    <name type="common">Alpine rock-cress</name>
    <dbReference type="NCBI Taxonomy" id="50452"/>
    <lineage>
        <taxon>Eukaryota</taxon>
        <taxon>Viridiplantae</taxon>
        <taxon>Streptophyta</taxon>
        <taxon>Embryophyta</taxon>
        <taxon>Tracheophyta</taxon>
        <taxon>Spermatophyta</taxon>
        <taxon>Magnoliopsida</taxon>
        <taxon>eudicotyledons</taxon>
        <taxon>Gunneridae</taxon>
        <taxon>Pentapetalae</taxon>
        <taxon>rosids</taxon>
        <taxon>malvids</taxon>
        <taxon>Brassicales</taxon>
        <taxon>Brassicaceae</taxon>
        <taxon>Arabideae</taxon>
        <taxon>Arabis</taxon>
    </lineage>
</organism>
<proteinExistence type="predicted"/>
<reference evidence="3" key="1">
    <citation type="journal article" date="2015" name="Nat. Plants">
        <title>Genome expansion of Arabis alpina linked with retrotransposition and reduced symmetric DNA methylation.</title>
        <authorList>
            <person name="Willing E.M."/>
            <person name="Rawat V."/>
            <person name="Mandakova T."/>
            <person name="Maumus F."/>
            <person name="James G.V."/>
            <person name="Nordstroem K.J."/>
            <person name="Becker C."/>
            <person name="Warthmann N."/>
            <person name="Chica C."/>
            <person name="Szarzynska B."/>
            <person name="Zytnicki M."/>
            <person name="Albani M.C."/>
            <person name="Kiefer C."/>
            <person name="Bergonzi S."/>
            <person name="Castaings L."/>
            <person name="Mateos J.L."/>
            <person name="Berns M.C."/>
            <person name="Bujdoso N."/>
            <person name="Piofczyk T."/>
            <person name="de Lorenzo L."/>
            <person name="Barrero-Sicilia C."/>
            <person name="Mateos I."/>
            <person name="Piednoel M."/>
            <person name="Hagmann J."/>
            <person name="Chen-Min-Tao R."/>
            <person name="Iglesias-Fernandez R."/>
            <person name="Schuster S.C."/>
            <person name="Alonso-Blanco C."/>
            <person name="Roudier F."/>
            <person name="Carbonero P."/>
            <person name="Paz-Ares J."/>
            <person name="Davis S.J."/>
            <person name="Pecinka A."/>
            <person name="Quesneville H."/>
            <person name="Colot V."/>
            <person name="Lysak M.A."/>
            <person name="Weigel D."/>
            <person name="Coupland G."/>
            <person name="Schneeberger K."/>
        </authorList>
    </citation>
    <scope>NUCLEOTIDE SEQUENCE [LARGE SCALE GENOMIC DNA]</scope>
    <source>
        <strain evidence="3">cv. Pajares</strain>
    </source>
</reference>